<dbReference type="EMBL" id="NQWH01000056">
    <property type="protein sequence ID" value="PHP26196.1"/>
    <property type="molecule type" value="Genomic_DNA"/>
</dbReference>
<keyword evidence="2" id="KW-1185">Reference proteome</keyword>
<sequence>MQDYAERMTTFVSEQFAYDHLPLRLQGVAKPFYDLALTLVGQARAGHVRDTDALEDSIARLAGSRTLAIISVDKPLPHMRTAS</sequence>
<protein>
    <submittedName>
        <fullName evidence="1">Uncharacterized protein</fullName>
    </submittedName>
</protein>
<reference evidence="1 2" key="1">
    <citation type="submission" date="2017-08" db="EMBL/GenBank/DDBJ databases">
        <title>Draft Genome Sequence of Loktanella cinnabarina Strain XM1, Isolated from Coastal Surface Water.</title>
        <authorList>
            <person name="Ma R."/>
            <person name="Wang J."/>
            <person name="Wang Q."/>
            <person name="Ma Z."/>
            <person name="Li J."/>
            <person name="Chen L."/>
        </authorList>
    </citation>
    <scope>NUCLEOTIDE SEQUENCE [LARGE SCALE GENOMIC DNA]</scope>
    <source>
        <strain evidence="1 2">XM1</strain>
    </source>
</reference>
<proteinExistence type="predicted"/>
<comment type="caution">
    <text evidence="1">The sequence shown here is derived from an EMBL/GenBank/DDBJ whole genome shotgun (WGS) entry which is preliminary data.</text>
</comment>
<gene>
    <name evidence="1" type="ORF">CJ301_17740</name>
</gene>
<dbReference type="RefSeq" id="WP_099278682.1">
    <property type="nucleotide sequence ID" value="NZ_KZ304991.1"/>
</dbReference>
<dbReference type="Proteomes" id="UP000221860">
    <property type="component" value="Unassembled WGS sequence"/>
</dbReference>
<accession>A0A2G1MBT8</accession>
<evidence type="ECO:0000313" key="2">
    <source>
        <dbReference type="Proteomes" id="UP000221860"/>
    </source>
</evidence>
<dbReference type="AlphaFoldDB" id="A0A2G1MBT8"/>
<name>A0A2G1MBT8_9RHOB</name>
<evidence type="ECO:0000313" key="1">
    <source>
        <dbReference type="EMBL" id="PHP26196.1"/>
    </source>
</evidence>
<dbReference type="OrthoDB" id="1551260at2"/>
<organism evidence="1 2">
    <name type="scientific">Limimaricola cinnabarinus</name>
    <dbReference type="NCBI Taxonomy" id="1125964"/>
    <lineage>
        <taxon>Bacteria</taxon>
        <taxon>Pseudomonadati</taxon>
        <taxon>Pseudomonadota</taxon>
        <taxon>Alphaproteobacteria</taxon>
        <taxon>Rhodobacterales</taxon>
        <taxon>Paracoccaceae</taxon>
        <taxon>Limimaricola</taxon>
    </lineage>
</organism>